<dbReference type="PROSITE" id="PS51007">
    <property type="entry name" value="CYTC"/>
    <property type="match status" value="1"/>
</dbReference>
<dbReference type="InterPro" id="IPR051811">
    <property type="entry name" value="Cytochrome_c550/c551-like"/>
</dbReference>
<feature type="chain" id="PRO_5045975164" evidence="8">
    <location>
        <begin position="22"/>
        <end position="128"/>
    </location>
</feature>
<evidence type="ECO:0000256" key="8">
    <source>
        <dbReference type="SAM" id="SignalP"/>
    </source>
</evidence>
<keyword evidence="1" id="KW-0813">Transport</keyword>
<evidence type="ECO:0000256" key="2">
    <source>
        <dbReference type="ARBA" id="ARBA00022617"/>
    </source>
</evidence>
<evidence type="ECO:0000256" key="5">
    <source>
        <dbReference type="ARBA" id="ARBA00023004"/>
    </source>
</evidence>
<dbReference type="PANTHER" id="PTHR37823">
    <property type="entry name" value="CYTOCHROME C-553-LIKE"/>
    <property type="match status" value="1"/>
</dbReference>
<accession>A0ABY4RQ37</accession>
<gene>
    <name evidence="10" type="primary">cccA_2</name>
    <name evidence="10" type="ORF">SK3146_03302</name>
</gene>
<evidence type="ECO:0000313" key="11">
    <source>
        <dbReference type="Proteomes" id="UP001057134"/>
    </source>
</evidence>
<dbReference type="InterPro" id="IPR036909">
    <property type="entry name" value="Cyt_c-like_dom_sf"/>
</dbReference>
<evidence type="ECO:0000256" key="6">
    <source>
        <dbReference type="PROSITE-ProRule" id="PRU00433"/>
    </source>
</evidence>
<keyword evidence="4" id="KW-0249">Electron transport</keyword>
<dbReference type="PROSITE" id="PS51257">
    <property type="entry name" value="PROKAR_LIPOPROTEIN"/>
    <property type="match status" value="1"/>
</dbReference>
<evidence type="ECO:0000256" key="1">
    <source>
        <dbReference type="ARBA" id="ARBA00022448"/>
    </source>
</evidence>
<dbReference type="Gene3D" id="1.10.760.10">
    <property type="entry name" value="Cytochrome c-like domain"/>
    <property type="match status" value="1"/>
</dbReference>
<dbReference type="PANTHER" id="PTHR37823:SF2">
    <property type="entry name" value="CYTOCHROME C-550"/>
    <property type="match status" value="1"/>
</dbReference>
<evidence type="ECO:0000256" key="3">
    <source>
        <dbReference type="ARBA" id="ARBA00022723"/>
    </source>
</evidence>
<evidence type="ECO:0000259" key="9">
    <source>
        <dbReference type="PROSITE" id="PS51007"/>
    </source>
</evidence>
<dbReference type="EMBL" id="CP027059">
    <property type="protein sequence ID" value="UQZ84070.1"/>
    <property type="molecule type" value="Genomic_DNA"/>
</dbReference>
<feature type="signal peptide" evidence="8">
    <location>
        <begin position="1"/>
        <end position="21"/>
    </location>
</feature>
<keyword evidence="2 6" id="KW-0349">Heme</keyword>
<organism evidence="10 11">
    <name type="scientific">Paenibacillus konkukensis</name>
    <dbReference type="NCBI Taxonomy" id="2020716"/>
    <lineage>
        <taxon>Bacteria</taxon>
        <taxon>Bacillati</taxon>
        <taxon>Bacillota</taxon>
        <taxon>Bacilli</taxon>
        <taxon>Bacillales</taxon>
        <taxon>Paenibacillaceae</taxon>
        <taxon>Paenibacillus</taxon>
    </lineage>
</organism>
<keyword evidence="11" id="KW-1185">Reference proteome</keyword>
<dbReference type="Pfam" id="PF13442">
    <property type="entry name" value="Cytochrome_CBB3"/>
    <property type="match status" value="1"/>
</dbReference>
<keyword evidence="3 6" id="KW-0479">Metal-binding</keyword>
<proteinExistence type="predicted"/>
<dbReference type="Proteomes" id="UP001057134">
    <property type="component" value="Chromosome"/>
</dbReference>
<evidence type="ECO:0000256" key="7">
    <source>
        <dbReference type="SAM" id="MobiDB-lite"/>
    </source>
</evidence>
<feature type="domain" description="Cytochrome c" evidence="9">
    <location>
        <begin position="41"/>
        <end position="128"/>
    </location>
</feature>
<keyword evidence="5 6" id="KW-0408">Iron</keyword>
<reference evidence="10" key="1">
    <citation type="submission" date="2018-02" db="EMBL/GenBank/DDBJ databases">
        <authorList>
            <person name="Kim S.-K."/>
            <person name="Jung H.-I."/>
            <person name="Lee S.-W."/>
        </authorList>
    </citation>
    <scope>NUCLEOTIDE SEQUENCE</scope>
    <source>
        <strain evidence="10">SK3146</strain>
    </source>
</reference>
<dbReference type="InterPro" id="IPR009056">
    <property type="entry name" value="Cyt_c-like_dom"/>
</dbReference>
<evidence type="ECO:0000256" key="4">
    <source>
        <dbReference type="ARBA" id="ARBA00022982"/>
    </source>
</evidence>
<dbReference type="InterPro" id="IPR012218">
    <property type="entry name" value="Cyt_c_BACSU-c550-type"/>
</dbReference>
<sequence length="128" mass="13000">MNMLYKGLGWASVLLLAGAIAGCGGAAKQSGEPFGGAGKNASSAQGDQLASAPEQAQALYKQNCMSCHGNNLEGKVGPDSNLQKIGAKLTKEQITSQILNGGGGMPALSSKVKPEEAQVLAEWLAGKK</sequence>
<dbReference type="SUPFAM" id="SSF46626">
    <property type="entry name" value="Cytochrome c"/>
    <property type="match status" value="1"/>
</dbReference>
<evidence type="ECO:0000313" key="10">
    <source>
        <dbReference type="EMBL" id="UQZ84070.1"/>
    </source>
</evidence>
<feature type="region of interest" description="Disordered" evidence="7">
    <location>
        <begin position="27"/>
        <end position="52"/>
    </location>
</feature>
<dbReference type="RefSeq" id="WP_249866017.1">
    <property type="nucleotide sequence ID" value="NZ_CP027059.1"/>
</dbReference>
<reference evidence="10" key="2">
    <citation type="journal article" date="2021" name="J Anim Sci Technol">
        <title>Complete genome sequence of Paenibacillus konkukensis sp. nov. SK3146 as a potential probiotic strain.</title>
        <authorList>
            <person name="Jung H.I."/>
            <person name="Park S."/>
            <person name="Niu K.M."/>
            <person name="Lee S.W."/>
            <person name="Kothari D."/>
            <person name="Yi K.J."/>
            <person name="Kim S.K."/>
        </authorList>
    </citation>
    <scope>NUCLEOTIDE SEQUENCE</scope>
    <source>
        <strain evidence="10">SK3146</strain>
    </source>
</reference>
<keyword evidence="8" id="KW-0732">Signal</keyword>
<protein>
    <submittedName>
        <fullName evidence="10">Cytochrome c-551</fullName>
    </submittedName>
</protein>
<name>A0ABY4RQ37_9BACL</name>
<dbReference type="PIRSF" id="PIRSF000025">
    <property type="entry name" value="Cytc_Bsub_c550"/>
    <property type="match status" value="1"/>
</dbReference>